<dbReference type="Proteomes" id="UP000815325">
    <property type="component" value="Unassembled WGS sequence"/>
</dbReference>
<proteinExistence type="predicted"/>
<dbReference type="EMBL" id="MU070021">
    <property type="protein sequence ID" value="KAF5830638.1"/>
    <property type="molecule type" value="Genomic_DNA"/>
</dbReference>
<reference evidence="2" key="1">
    <citation type="submission" date="2017-08" db="EMBL/GenBank/DDBJ databases">
        <authorList>
            <person name="Polle J.E."/>
            <person name="Barry K."/>
            <person name="Cushman J."/>
            <person name="Schmutz J."/>
            <person name="Tran D."/>
            <person name="Hathwaick L.T."/>
            <person name="Yim W.C."/>
            <person name="Jenkins J."/>
            <person name="Mckie-Krisberg Z.M."/>
            <person name="Prochnik S."/>
            <person name="Lindquist E."/>
            <person name="Dockter R.B."/>
            <person name="Adam C."/>
            <person name="Molina H."/>
            <person name="Bunkerborg J."/>
            <person name="Jin E."/>
            <person name="Buchheim M."/>
            <person name="Magnuson J."/>
        </authorList>
    </citation>
    <scope>NUCLEOTIDE SEQUENCE</scope>
    <source>
        <strain evidence="2">CCAP 19/18</strain>
    </source>
</reference>
<feature type="non-terminal residue" evidence="2">
    <location>
        <position position="184"/>
    </location>
</feature>
<accession>A0ABQ7G7Q5</accession>
<comment type="caution">
    <text evidence="2">The sequence shown here is derived from an EMBL/GenBank/DDBJ whole genome shotgun (WGS) entry which is preliminary data.</text>
</comment>
<evidence type="ECO:0000313" key="2">
    <source>
        <dbReference type="EMBL" id="KAF5830638.1"/>
    </source>
</evidence>
<evidence type="ECO:0000256" key="1">
    <source>
        <dbReference type="SAM" id="MobiDB-lite"/>
    </source>
</evidence>
<keyword evidence="3" id="KW-1185">Reference proteome</keyword>
<gene>
    <name evidence="2" type="ORF">DUNSADRAFT_14239</name>
</gene>
<sequence>MEPSRRAHSHALPPATLELDFLLEPLSFAPVTGAPQQVPAGTRIHPEAQQTLHRNSKHGPRNRPCTQELLGGLVSAVPSLGSQLVYDSTWQSKAWHRQLSVQQRQSCKGCVSSKQHSCKSAPANPLAPLKQQHLREPARGVSTPPHQVLPSPATVQPPALPPSRALQHPMQPPLEETSDMLETD</sequence>
<evidence type="ECO:0008006" key="4">
    <source>
        <dbReference type="Google" id="ProtNLM"/>
    </source>
</evidence>
<protein>
    <recommendedName>
        <fullName evidence="4">Encoded protein</fullName>
    </recommendedName>
</protein>
<organism evidence="2 3">
    <name type="scientific">Dunaliella salina</name>
    <name type="common">Green alga</name>
    <name type="synonym">Protococcus salinus</name>
    <dbReference type="NCBI Taxonomy" id="3046"/>
    <lineage>
        <taxon>Eukaryota</taxon>
        <taxon>Viridiplantae</taxon>
        <taxon>Chlorophyta</taxon>
        <taxon>core chlorophytes</taxon>
        <taxon>Chlorophyceae</taxon>
        <taxon>CS clade</taxon>
        <taxon>Chlamydomonadales</taxon>
        <taxon>Dunaliellaceae</taxon>
        <taxon>Dunaliella</taxon>
    </lineage>
</organism>
<feature type="region of interest" description="Disordered" evidence="1">
    <location>
        <begin position="113"/>
        <end position="184"/>
    </location>
</feature>
<evidence type="ECO:0000313" key="3">
    <source>
        <dbReference type="Proteomes" id="UP000815325"/>
    </source>
</evidence>
<name>A0ABQ7G7Q5_DUNSA</name>